<feature type="domain" description="Alpha-L-rhamnosidase concanavalin-like" evidence="4">
    <location>
        <begin position="305"/>
        <end position="400"/>
    </location>
</feature>
<dbReference type="Pfam" id="PF05592">
    <property type="entry name" value="Bac_rhamnosid"/>
    <property type="match status" value="1"/>
</dbReference>
<organism evidence="8 9">
    <name type="scientific">Blautia aquisgranensis</name>
    <dbReference type="NCBI Taxonomy" id="3133153"/>
    <lineage>
        <taxon>Bacteria</taxon>
        <taxon>Bacillati</taxon>
        <taxon>Bacillota</taxon>
        <taxon>Clostridia</taxon>
        <taxon>Lachnospirales</taxon>
        <taxon>Lachnospiraceae</taxon>
        <taxon>Blautia</taxon>
    </lineage>
</organism>
<dbReference type="Proteomes" id="UP001473063">
    <property type="component" value="Unassembled WGS sequence"/>
</dbReference>
<dbReference type="SUPFAM" id="SSF48208">
    <property type="entry name" value="Six-hairpin glycosidases"/>
    <property type="match status" value="1"/>
</dbReference>
<comment type="catalytic activity">
    <reaction evidence="1">
        <text>Hydrolysis of terminal non-reducing alpha-L-rhamnose residues in alpha-L-rhamnosides.</text>
        <dbReference type="EC" id="3.2.1.40"/>
    </reaction>
</comment>
<evidence type="ECO:0000256" key="1">
    <source>
        <dbReference type="ARBA" id="ARBA00001445"/>
    </source>
</evidence>
<reference evidence="8 9" key="1">
    <citation type="submission" date="2024-03" db="EMBL/GenBank/DDBJ databases">
        <title>Human intestinal bacterial collection.</title>
        <authorList>
            <person name="Pauvert C."/>
            <person name="Hitch T.C.A."/>
            <person name="Clavel T."/>
        </authorList>
    </citation>
    <scope>NUCLEOTIDE SEQUENCE [LARGE SCALE GENOMIC DNA]</scope>
    <source>
        <strain evidence="8 9">CLA-JM-H16</strain>
    </source>
</reference>
<keyword evidence="9" id="KW-1185">Reference proteome</keyword>
<feature type="domain" description="Alpha-L-rhamnosidase C-terminal" evidence="7">
    <location>
        <begin position="755"/>
        <end position="824"/>
    </location>
</feature>
<dbReference type="EMBL" id="JBBMEJ010000013">
    <property type="protein sequence ID" value="MEQ2371565.1"/>
    <property type="molecule type" value="Genomic_DNA"/>
</dbReference>
<evidence type="ECO:0000313" key="9">
    <source>
        <dbReference type="Proteomes" id="UP001473063"/>
    </source>
</evidence>
<sequence length="921" mass="105520">MRIKNVRINGMENPTGFDFGTVCISWKVREASGKEQQNVKIEVSLTESFEEVLCVKEGKELNSAAEKLEFQQNVHTRYYVRVTVTDDKGETAVSEPAYFETGKMEEPWVGKWITTEKEDTFHPLFVKSFEAKKGLASARLYICGLGLFTAELNGKKVGDEVLTPYYSNYHDEEQYITFDITEDVKEQNELRVSLGNGWFKGKFGLNNQSNNFGDEFKLIAELRLVYEDGEVQVIGTDETWEYIGSDVEDDGIYDGEIINHLLWKEKENLPKKAVLTEAEGKLVARYSLPVMEMEDMPVKEVIYTPLGETVLDFGQNFAGYVTFRNHLLEGTRIVFDHGEILQDGNFYNENYRSAKSQFVYVSDGRDELVRPSFTYFGFRYVRVTGWPGEAKEEDFTGKALYSKMDRTGYIETGHQGVNRLFLNALWGQKSNFIDFPTDCPQRDERLGWTGDAQVFSGTASFNMDTTAFYHKFLHDLRNEQVKYDGILPGVIPVLDPNGPIFSSVWGDIATILPMVVYEHSGNVEILRENYPMMKDWVDKITKEDKARGQKYLYDFGNQLGDWLALDGRTEQSMEGGTDAYYIGSNYYAMSVQKTATAAEILGYKEDEAYYKDLYEKIKDAIIREYFTETGRLAIDSQTGYIVALYSGIYRDKEAVVAGLKARFYKDCYKLKGGFTGAPILCRVLAENGFEEDAFYFLMQEEYPGWMHCINLGATTIWERWNSVLDDGHLSGIMMNSLNHYSYGAIVEYLYRDVAGLKALKPGFKKALITPLMNGKLKYMNMTYDSAYGEYKVSWKVLKNGNVSVDVQVPFGCSAVIGLPFYEGEVTEVAAGSYHYEYRPTEDLRQRYNHKTMFKDMMHDPEAMKVIERVSPMLMYFLSTGNQDYFYESLQSLEKLSYMGFTREIVDNLSAELSKLMDMEEK</sequence>
<dbReference type="Pfam" id="PF25788">
    <property type="entry name" value="Ig_Rha78A_N"/>
    <property type="match status" value="1"/>
</dbReference>
<evidence type="ECO:0000256" key="2">
    <source>
        <dbReference type="ARBA" id="ARBA00012652"/>
    </source>
</evidence>
<dbReference type="GO" id="GO:0016787">
    <property type="term" value="F:hydrolase activity"/>
    <property type="evidence" value="ECO:0007669"/>
    <property type="project" value="UniProtKB-KW"/>
</dbReference>
<dbReference type="Pfam" id="PF17389">
    <property type="entry name" value="Bac_rhamnosid6H"/>
    <property type="match status" value="1"/>
</dbReference>
<feature type="domain" description="Bacterial alpha-L-rhamnosidase N-terminal" evidence="5">
    <location>
        <begin position="135"/>
        <end position="261"/>
    </location>
</feature>
<proteinExistence type="predicted"/>
<dbReference type="Gene3D" id="1.50.10.10">
    <property type="match status" value="1"/>
</dbReference>
<dbReference type="Gene3D" id="2.60.120.260">
    <property type="entry name" value="Galactose-binding domain-like"/>
    <property type="match status" value="2"/>
</dbReference>
<comment type="caution">
    <text evidence="8">The sequence shown here is derived from an EMBL/GenBank/DDBJ whole genome shotgun (WGS) entry which is preliminary data.</text>
</comment>
<dbReference type="PANTHER" id="PTHR33307:SF6">
    <property type="entry name" value="ALPHA-RHAMNOSIDASE (EUROFUNG)-RELATED"/>
    <property type="match status" value="1"/>
</dbReference>
<dbReference type="RefSeq" id="WP_178644652.1">
    <property type="nucleotide sequence ID" value="NZ_JBBMEJ010000013.1"/>
</dbReference>
<dbReference type="InterPro" id="IPR035398">
    <property type="entry name" value="Bac_rhamnosid_C"/>
</dbReference>
<evidence type="ECO:0000259" key="5">
    <source>
        <dbReference type="Pfam" id="PF08531"/>
    </source>
</evidence>
<evidence type="ECO:0000313" key="8">
    <source>
        <dbReference type="EMBL" id="MEQ2371565.1"/>
    </source>
</evidence>
<dbReference type="EC" id="3.2.1.40" evidence="2"/>
<dbReference type="Pfam" id="PF17390">
    <property type="entry name" value="Bac_rhamnosid_C"/>
    <property type="match status" value="1"/>
</dbReference>
<evidence type="ECO:0000259" key="4">
    <source>
        <dbReference type="Pfam" id="PF05592"/>
    </source>
</evidence>
<accession>A0ABV1BG23</accession>
<evidence type="ECO:0000259" key="6">
    <source>
        <dbReference type="Pfam" id="PF17389"/>
    </source>
</evidence>
<protein>
    <recommendedName>
        <fullName evidence="2">alpha-L-rhamnosidase</fullName>
        <ecNumber evidence="2">3.2.1.40</ecNumber>
    </recommendedName>
</protein>
<dbReference type="InterPro" id="IPR035396">
    <property type="entry name" value="Bac_rhamnosid6H"/>
</dbReference>
<dbReference type="PANTHER" id="PTHR33307">
    <property type="entry name" value="ALPHA-RHAMNOSIDASE (EUROFUNG)"/>
    <property type="match status" value="1"/>
</dbReference>
<name>A0ABV1BG23_9FIRM</name>
<dbReference type="PIRSF" id="PIRSF010631">
    <property type="entry name" value="A-rhamnsds"/>
    <property type="match status" value="1"/>
</dbReference>
<keyword evidence="3 8" id="KW-0378">Hydrolase</keyword>
<dbReference type="Gene3D" id="2.60.420.10">
    <property type="entry name" value="Maltose phosphorylase, domain 3"/>
    <property type="match status" value="1"/>
</dbReference>
<evidence type="ECO:0000256" key="3">
    <source>
        <dbReference type="ARBA" id="ARBA00022801"/>
    </source>
</evidence>
<dbReference type="InterPro" id="IPR013783">
    <property type="entry name" value="Ig-like_fold"/>
</dbReference>
<dbReference type="InterPro" id="IPR013737">
    <property type="entry name" value="Bac_rhamnosid_N"/>
</dbReference>
<dbReference type="Pfam" id="PF08531">
    <property type="entry name" value="Bac_rhamnosid_N"/>
    <property type="match status" value="1"/>
</dbReference>
<dbReference type="InterPro" id="IPR016007">
    <property type="entry name" value="Alpha_rhamnosid"/>
</dbReference>
<feature type="domain" description="Alpha-L-rhamnosidase six-hairpin glycosidase" evidence="6">
    <location>
        <begin position="405"/>
        <end position="753"/>
    </location>
</feature>
<dbReference type="InterPro" id="IPR012341">
    <property type="entry name" value="6hp_glycosidase-like_sf"/>
</dbReference>
<evidence type="ECO:0000259" key="7">
    <source>
        <dbReference type="Pfam" id="PF17390"/>
    </source>
</evidence>
<dbReference type="Gene3D" id="2.60.40.10">
    <property type="entry name" value="Immunoglobulins"/>
    <property type="match status" value="1"/>
</dbReference>
<dbReference type="InterPro" id="IPR008928">
    <property type="entry name" value="6-hairpin_glycosidase_sf"/>
</dbReference>
<gene>
    <name evidence="8" type="ORF">WMO28_11615</name>
</gene>
<dbReference type="InterPro" id="IPR008902">
    <property type="entry name" value="Rhamnosid_concanavalin"/>
</dbReference>